<evidence type="ECO:0000313" key="1">
    <source>
        <dbReference type="EMBL" id="AGB39069.1"/>
    </source>
</evidence>
<proteinExistence type="predicted"/>
<sequence>MMNQLGSASGLSKNTPLVCESDGRYAIQRMFTSQIYKKAHFGEYSQDN</sequence>
<protein>
    <submittedName>
        <fullName evidence="1">Uncharacterized protein</fullName>
    </submittedName>
</protein>
<organism evidence="1 2">
    <name type="scientific">Natronococcus occultus SP4</name>
    <dbReference type="NCBI Taxonomy" id="694430"/>
    <lineage>
        <taxon>Archaea</taxon>
        <taxon>Methanobacteriati</taxon>
        <taxon>Methanobacteriota</taxon>
        <taxon>Stenosarchaea group</taxon>
        <taxon>Halobacteria</taxon>
        <taxon>Halobacteriales</taxon>
        <taxon>Natrialbaceae</taxon>
        <taxon>Natronococcus</taxon>
    </lineage>
</organism>
<dbReference type="Proteomes" id="UP000010878">
    <property type="component" value="Chromosome"/>
</dbReference>
<keyword evidence="2" id="KW-1185">Reference proteome</keyword>
<dbReference type="HOGENOM" id="CLU_3148061_0_0_2"/>
<dbReference type="EMBL" id="CP003929">
    <property type="protein sequence ID" value="AGB39069.1"/>
    <property type="molecule type" value="Genomic_DNA"/>
</dbReference>
<name>L0K3Y2_9EURY</name>
<dbReference type="KEGG" id="nou:Natoc_3336"/>
<reference evidence="1 2" key="1">
    <citation type="submission" date="2012-11" db="EMBL/GenBank/DDBJ databases">
        <title>FINISHED of Natronococcus occultus SP4, DSM 3396.</title>
        <authorList>
            <consortium name="DOE Joint Genome Institute"/>
            <person name="Eisen J."/>
            <person name="Huntemann M."/>
            <person name="Wei C.-L."/>
            <person name="Han J."/>
            <person name="Detter J.C."/>
            <person name="Han C."/>
            <person name="Tapia R."/>
            <person name="Chen A."/>
            <person name="Kyrpides N."/>
            <person name="Mavromatis K."/>
            <person name="Markowitz V."/>
            <person name="Szeto E."/>
            <person name="Ivanova N."/>
            <person name="Mikhailova N."/>
            <person name="Ovchinnikova G."/>
            <person name="Pagani I."/>
            <person name="Pati A."/>
            <person name="Goodwin L."/>
            <person name="Nordberg H.P."/>
            <person name="Cantor M.N."/>
            <person name="Hua S.X."/>
            <person name="Woyke T."/>
            <person name="Eisen J."/>
            <person name="Klenk H.-P."/>
            <person name="Klenk H.-P."/>
        </authorList>
    </citation>
    <scope>NUCLEOTIDE SEQUENCE [LARGE SCALE GENOMIC DNA]</scope>
    <source>
        <strain evidence="1 2">SP4</strain>
    </source>
</reference>
<accession>L0K3Y2</accession>
<dbReference type="AlphaFoldDB" id="L0K3Y2"/>
<gene>
    <name evidence="1" type="ORF">Natoc_3336</name>
</gene>
<evidence type="ECO:0000313" key="2">
    <source>
        <dbReference type="Proteomes" id="UP000010878"/>
    </source>
</evidence>